<proteinExistence type="predicted"/>
<comment type="caution">
    <text evidence="1">The sequence shown here is derived from an EMBL/GenBank/DDBJ whole genome shotgun (WGS) entry which is preliminary data.</text>
</comment>
<accession>A0ABR4BIB9</accession>
<protein>
    <submittedName>
        <fullName evidence="1">Uncharacterized protein</fullName>
    </submittedName>
</protein>
<gene>
    <name evidence="1" type="ORF">ABVK25_003900</name>
</gene>
<dbReference type="Proteomes" id="UP001590951">
    <property type="component" value="Unassembled WGS sequence"/>
</dbReference>
<name>A0ABR4BIB9_9LECA</name>
<sequence>MYPNISDGIVLTGFSMNGSFVGLFGAGGGFVQANFNQPFRFGHVDTATVEAVLNMFSLTDLVAGVDPAPGLNYPNGYLTNTNVNANQYLFFLPGYFDPGALLASEQTKQPVTVGELLILGSLPVMNAYAGPVLVITGSNDLPYCGGNCLATGNASLPSIPAAVAMNFPMVPPSNFSAYVQPNSGHGINFHYNATGAYGVINSFLNSKGLTSS</sequence>
<organism evidence="1 2">
    <name type="scientific">Lepraria finkii</name>
    <dbReference type="NCBI Taxonomy" id="1340010"/>
    <lineage>
        <taxon>Eukaryota</taxon>
        <taxon>Fungi</taxon>
        <taxon>Dikarya</taxon>
        <taxon>Ascomycota</taxon>
        <taxon>Pezizomycotina</taxon>
        <taxon>Lecanoromycetes</taxon>
        <taxon>OSLEUM clade</taxon>
        <taxon>Lecanoromycetidae</taxon>
        <taxon>Lecanorales</taxon>
        <taxon>Lecanorineae</taxon>
        <taxon>Stereocaulaceae</taxon>
        <taxon>Lepraria</taxon>
    </lineage>
</organism>
<dbReference type="EMBL" id="JBHFEH010000010">
    <property type="protein sequence ID" value="KAL2055658.1"/>
    <property type="molecule type" value="Genomic_DNA"/>
</dbReference>
<evidence type="ECO:0000313" key="1">
    <source>
        <dbReference type="EMBL" id="KAL2055658.1"/>
    </source>
</evidence>
<evidence type="ECO:0000313" key="2">
    <source>
        <dbReference type="Proteomes" id="UP001590951"/>
    </source>
</evidence>
<keyword evidence="2" id="KW-1185">Reference proteome</keyword>
<reference evidence="1 2" key="1">
    <citation type="submission" date="2024-09" db="EMBL/GenBank/DDBJ databases">
        <title>Rethinking Asexuality: The Enigmatic Case of Functional Sexual Genes in Lepraria (Stereocaulaceae).</title>
        <authorList>
            <person name="Doellman M."/>
            <person name="Sun Y."/>
            <person name="Barcenas-Pena A."/>
            <person name="Lumbsch H.T."/>
            <person name="Grewe F."/>
        </authorList>
    </citation>
    <scope>NUCLEOTIDE SEQUENCE [LARGE SCALE GENOMIC DNA]</scope>
    <source>
        <strain evidence="1 2">Grewe 0041</strain>
    </source>
</reference>